<keyword evidence="8" id="KW-0460">Magnesium</keyword>
<keyword evidence="4" id="KW-0479">Metal-binding</keyword>
<keyword evidence="14" id="KW-1185">Reference proteome</keyword>
<dbReference type="NCBIfam" id="TIGR00147">
    <property type="entry name" value="YegS/Rv2252/BmrU family lipid kinase"/>
    <property type="match status" value="1"/>
</dbReference>
<dbReference type="OrthoDB" id="9786026at2"/>
<keyword evidence="10" id="KW-0594">Phospholipid biosynthesis</keyword>
<evidence type="ECO:0000256" key="11">
    <source>
        <dbReference type="ARBA" id="ARBA00023264"/>
    </source>
</evidence>
<dbReference type="PANTHER" id="PTHR12358:SF106">
    <property type="entry name" value="LIPID KINASE YEGS"/>
    <property type="match status" value="1"/>
</dbReference>
<dbReference type="PANTHER" id="PTHR12358">
    <property type="entry name" value="SPHINGOSINE KINASE"/>
    <property type="match status" value="1"/>
</dbReference>
<dbReference type="SMART" id="SM00046">
    <property type="entry name" value="DAGKc"/>
    <property type="match status" value="1"/>
</dbReference>
<keyword evidence="7" id="KW-0067">ATP-binding</keyword>
<dbReference type="RefSeq" id="WP_079701773.1">
    <property type="nucleotide sequence ID" value="NZ_FUYR01000001.1"/>
</dbReference>
<keyword evidence="6 13" id="KW-0418">Kinase</keyword>
<dbReference type="InterPro" id="IPR050187">
    <property type="entry name" value="Lipid_Phosphate_FormReg"/>
</dbReference>
<feature type="domain" description="DAGKc" evidence="12">
    <location>
        <begin position="9"/>
        <end position="137"/>
    </location>
</feature>
<dbReference type="GO" id="GO:0016301">
    <property type="term" value="F:kinase activity"/>
    <property type="evidence" value="ECO:0007669"/>
    <property type="project" value="UniProtKB-KW"/>
</dbReference>
<evidence type="ECO:0000256" key="3">
    <source>
        <dbReference type="ARBA" id="ARBA00022679"/>
    </source>
</evidence>
<evidence type="ECO:0000313" key="13">
    <source>
        <dbReference type="EMBL" id="SKB42130.1"/>
    </source>
</evidence>
<evidence type="ECO:0000256" key="4">
    <source>
        <dbReference type="ARBA" id="ARBA00022723"/>
    </source>
</evidence>
<dbReference type="Pfam" id="PF00781">
    <property type="entry name" value="DAGK_cat"/>
    <property type="match status" value="1"/>
</dbReference>
<protein>
    <submittedName>
        <fullName evidence="13">Lipid kinase, YegS/Rv2252/BmrU family</fullName>
    </submittedName>
</protein>
<evidence type="ECO:0000256" key="6">
    <source>
        <dbReference type="ARBA" id="ARBA00022777"/>
    </source>
</evidence>
<dbReference type="GO" id="GO:0046872">
    <property type="term" value="F:metal ion binding"/>
    <property type="evidence" value="ECO:0007669"/>
    <property type="project" value="UniProtKB-KW"/>
</dbReference>
<reference evidence="14" key="1">
    <citation type="submission" date="2017-02" db="EMBL/GenBank/DDBJ databases">
        <authorList>
            <person name="Varghese N."/>
            <person name="Submissions S."/>
        </authorList>
    </citation>
    <scope>NUCLEOTIDE SEQUENCE [LARGE SCALE GENOMIC DNA]</scope>
    <source>
        <strain evidence="14">DSM 22385</strain>
    </source>
</reference>
<dbReference type="SUPFAM" id="SSF111331">
    <property type="entry name" value="NAD kinase/diacylglycerol kinase-like"/>
    <property type="match status" value="1"/>
</dbReference>
<name>A0A1T5B588_9SPHI</name>
<evidence type="ECO:0000256" key="2">
    <source>
        <dbReference type="ARBA" id="ARBA00022516"/>
    </source>
</evidence>
<evidence type="ECO:0000256" key="10">
    <source>
        <dbReference type="ARBA" id="ARBA00023209"/>
    </source>
</evidence>
<evidence type="ECO:0000313" key="14">
    <source>
        <dbReference type="Proteomes" id="UP000189981"/>
    </source>
</evidence>
<dbReference type="GO" id="GO:0005524">
    <property type="term" value="F:ATP binding"/>
    <property type="evidence" value="ECO:0007669"/>
    <property type="project" value="UniProtKB-KW"/>
</dbReference>
<dbReference type="Gene3D" id="2.60.200.40">
    <property type="match status" value="1"/>
</dbReference>
<dbReference type="InterPro" id="IPR017438">
    <property type="entry name" value="ATP-NAD_kinase_N"/>
</dbReference>
<accession>A0A1T5B588</accession>
<keyword evidence="9" id="KW-0443">Lipid metabolism</keyword>
<dbReference type="InterPro" id="IPR005218">
    <property type="entry name" value="Diacylglycerol/lipid_kinase"/>
</dbReference>
<dbReference type="AlphaFoldDB" id="A0A1T5B588"/>
<dbReference type="InterPro" id="IPR045540">
    <property type="entry name" value="YegS/DAGK_C"/>
</dbReference>
<evidence type="ECO:0000256" key="5">
    <source>
        <dbReference type="ARBA" id="ARBA00022741"/>
    </source>
</evidence>
<evidence type="ECO:0000259" key="12">
    <source>
        <dbReference type="PROSITE" id="PS50146"/>
    </source>
</evidence>
<proteinExistence type="predicted"/>
<evidence type="ECO:0000256" key="9">
    <source>
        <dbReference type="ARBA" id="ARBA00023098"/>
    </source>
</evidence>
<dbReference type="InterPro" id="IPR001206">
    <property type="entry name" value="Diacylglycerol_kinase_cat_dom"/>
</dbReference>
<keyword evidence="11" id="KW-1208">Phospholipid metabolism</keyword>
<dbReference type="STRING" id="572036.SAMN05661099_1281"/>
<dbReference type="Proteomes" id="UP000189981">
    <property type="component" value="Unassembled WGS sequence"/>
</dbReference>
<evidence type="ECO:0000256" key="8">
    <source>
        <dbReference type="ARBA" id="ARBA00022842"/>
    </source>
</evidence>
<keyword evidence="5" id="KW-0547">Nucleotide-binding</keyword>
<organism evidence="13 14">
    <name type="scientific">Daejeonella lutea</name>
    <dbReference type="NCBI Taxonomy" id="572036"/>
    <lineage>
        <taxon>Bacteria</taxon>
        <taxon>Pseudomonadati</taxon>
        <taxon>Bacteroidota</taxon>
        <taxon>Sphingobacteriia</taxon>
        <taxon>Sphingobacteriales</taxon>
        <taxon>Sphingobacteriaceae</taxon>
        <taxon>Daejeonella</taxon>
    </lineage>
</organism>
<keyword evidence="2" id="KW-0444">Lipid biosynthesis</keyword>
<dbReference type="GO" id="GO:0008654">
    <property type="term" value="P:phospholipid biosynthetic process"/>
    <property type="evidence" value="ECO:0007669"/>
    <property type="project" value="UniProtKB-KW"/>
</dbReference>
<dbReference type="Gene3D" id="3.40.50.10330">
    <property type="entry name" value="Probable inorganic polyphosphate/atp-NAD kinase, domain 1"/>
    <property type="match status" value="1"/>
</dbReference>
<evidence type="ECO:0000256" key="1">
    <source>
        <dbReference type="ARBA" id="ARBA00001946"/>
    </source>
</evidence>
<comment type="cofactor">
    <cofactor evidence="1">
        <name>Mg(2+)</name>
        <dbReference type="ChEBI" id="CHEBI:18420"/>
    </cofactor>
</comment>
<sequence length="309" mass="34410">MKQALKTAKSRTKVLFVINPKSGSAQDDTLKDLISEQAETQNFDFQIYNMTGNDEARISTEIKRFRPSIVAAAGGDGTVKMVAGILANTKITLAIIPYGSANGMAKELYISDIDFALELLSAGKVKPIDLININKEICIHLADVGLNARVVKRFEKDPKRGKLIYAKHLFGEMFFLKSYRFQIKHDDEEISRKGVSITFANAMRYGTGAIINPHGILDDGKFELVIVKPFPRVQLMSIAWKMFRGKLHTSDYVEIISCEEATIISSRKTTLQVDGEVIGKVKEIKLSIMPKALSVLVPKDFKTEAVRKP</sequence>
<dbReference type="PROSITE" id="PS50146">
    <property type="entry name" value="DAGK"/>
    <property type="match status" value="1"/>
</dbReference>
<keyword evidence="3" id="KW-0808">Transferase</keyword>
<gene>
    <name evidence="13" type="ORF">SAMN05661099_1281</name>
</gene>
<dbReference type="GO" id="GO:0005886">
    <property type="term" value="C:plasma membrane"/>
    <property type="evidence" value="ECO:0007669"/>
    <property type="project" value="TreeGrafter"/>
</dbReference>
<dbReference type="EMBL" id="FUYR01000001">
    <property type="protein sequence ID" value="SKB42130.1"/>
    <property type="molecule type" value="Genomic_DNA"/>
</dbReference>
<dbReference type="InterPro" id="IPR016064">
    <property type="entry name" value="NAD/diacylglycerol_kinase_sf"/>
</dbReference>
<dbReference type="Pfam" id="PF19279">
    <property type="entry name" value="YegS_C"/>
    <property type="match status" value="1"/>
</dbReference>
<evidence type="ECO:0000256" key="7">
    <source>
        <dbReference type="ARBA" id="ARBA00022840"/>
    </source>
</evidence>